<comment type="caution">
    <text evidence="2">The sequence shown here is derived from an EMBL/GenBank/DDBJ whole genome shotgun (WGS) entry which is preliminary data.</text>
</comment>
<accession>A0A9D1Y100</accession>
<reference evidence="2" key="2">
    <citation type="submission" date="2021-04" db="EMBL/GenBank/DDBJ databases">
        <authorList>
            <person name="Gilroy R."/>
        </authorList>
    </citation>
    <scope>NUCLEOTIDE SEQUENCE</scope>
    <source>
        <strain evidence="2">ChiHecec2B26-7398</strain>
    </source>
</reference>
<organism evidence="2 3">
    <name type="scientific">Candidatus Gemmiger excrementipullorum</name>
    <dbReference type="NCBI Taxonomy" id="2838610"/>
    <lineage>
        <taxon>Bacteria</taxon>
        <taxon>Bacillati</taxon>
        <taxon>Bacillota</taxon>
        <taxon>Clostridia</taxon>
        <taxon>Eubacteriales</taxon>
        <taxon>Gemmiger</taxon>
    </lineage>
</organism>
<gene>
    <name evidence="2" type="ORF">H9846_04255</name>
</gene>
<dbReference type="AlphaFoldDB" id="A0A9D1Y100"/>
<dbReference type="Proteomes" id="UP000886751">
    <property type="component" value="Unassembled WGS sequence"/>
</dbReference>
<evidence type="ECO:0000313" key="2">
    <source>
        <dbReference type="EMBL" id="HIX94651.1"/>
    </source>
</evidence>
<feature type="region of interest" description="Disordered" evidence="1">
    <location>
        <begin position="1"/>
        <end position="26"/>
    </location>
</feature>
<protein>
    <submittedName>
        <fullName evidence="2">Uncharacterized protein</fullName>
    </submittedName>
</protein>
<dbReference type="EMBL" id="DXEI01000066">
    <property type="protein sequence ID" value="HIX94651.1"/>
    <property type="molecule type" value="Genomic_DNA"/>
</dbReference>
<evidence type="ECO:0000256" key="1">
    <source>
        <dbReference type="SAM" id="MobiDB-lite"/>
    </source>
</evidence>
<evidence type="ECO:0000313" key="3">
    <source>
        <dbReference type="Proteomes" id="UP000886751"/>
    </source>
</evidence>
<feature type="compositionally biased region" description="Low complexity" evidence="1">
    <location>
        <begin position="7"/>
        <end position="20"/>
    </location>
</feature>
<reference evidence="2" key="1">
    <citation type="journal article" date="2021" name="PeerJ">
        <title>Extensive microbial diversity within the chicken gut microbiome revealed by metagenomics and culture.</title>
        <authorList>
            <person name="Gilroy R."/>
            <person name="Ravi A."/>
            <person name="Getino M."/>
            <person name="Pursley I."/>
            <person name="Horton D.L."/>
            <person name="Alikhan N.F."/>
            <person name="Baker D."/>
            <person name="Gharbi K."/>
            <person name="Hall N."/>
            <person name="Watson M."/>
            <person name="Adriaenssens E.M."/>
            <person name="Foster-Nyarko E."/>
            <person name="Jarju S."/>
            <person name="Secka A."/>
            <person name="Antonio M."/>
            <person name="Oren A."/>
            <person name="Chaudhuri R.R."/>
            <person name="La Ragione R."/>
            <person name="Hildebrand F."/>
            <person name="Pallen M.J."/>
        </authorList>
    </citation>
    <scope>NUCLEOTIDE SEQUENCE</scope>
    <source>
        <strain evidence="2">ChiHecec2B26-7398</strain>
    </source>
</reference>
<sequence length="60" mass="6264">MEETTTPAAAPAAAPAPYAAGTGSVPVNADRDAFARMGYRERLALKREDPAGYAALRSQL</sequence>
<proteinExistence type="predicted"/>
<name>A0A9D1Y100_9FIRM</name>